<keyword evidence="3" id="KW-1185">Reference proteome</keyword>
<evidence type="ECO:0000313" key="2">
    <source>
        <dbReference type="EMBL" id="KAK7060901.1"/>
    </source>
</evidence>
<sequence>MNPDQYPCEIWLQIFRLACVDDGTTGRSLSLVCRFFREVSKEVKLQSLAIFGVEEMIQFSEILETLPEQDRKVRHLFMSTEIASMRHRHDASPRFERTQPYELDRDRYEYAVRVWGRLLSDLSTSLDTLYVFAIRLARSSLLAPVTLSCLTELHIAGPFPACYDMNPIPTFPILSHLHLSGFHGFPIDVFRSIVSQAPRLVGLHLKPAQFSRNFCNDLLAVFQPKRNPSHSKSGSSNSSGCTKSKTGAAPVCMPSTFQRVYVTEPSGVDDATSIHKESVHRLRLLSSKPSSKLVLAPPAPLLSLDAALEQWEAMIRLRVMG</sequence>
<evidence type="ECO:0000313" key="3">
    <source>
        <dbReference type="Proteomes" id="UP001383192"/>
    </source>
</evidence>
<reference evidence="2 3" key="1">
    <citation type="submission" date="2024-01" db="EMBL/GenBank/DDBJ databases">
        <title>A draft genome for a cacao thread blight-causing isolate of Paramarasmius palmivorus.</title>
        <authorList>
            <person name="Baruah I.K."/>
            <person name="Bukari Y."/>
            <person name="Amoako-Attah I."/>
            <person name="Meinhardt L.W."/>
            <person name="Bailey B.A."/>
            <person name="Cohen S.P."/>
        </authorList>
    </citation>
    <scope>NUCLEOTIDE SEQUENCE [LARGE SCALE GENOMIC DNA]</scope>
    <source>
        <strain evidence="2 3">GH-12</strain>
    </source>
</reference>
<evidence type="ECO:0000256" key="1">
    <source>
        <dbReference type="SAM" id="MobiDB-lite"/>
    </source>
</evidence>
<proteinExistence type="predicted"/>
<dbReference type="Proteomes" id="UP001383192">
    <property type="component" value="Unassembled WGS sequence"/>
</dbReference>
<feature type="compositionally biased region" description="Low complexity" evidence="1">
    <location>
        <begin position="230"/>
        <end position="247"/>
    </location>
</feature>
<accession>A0AAW0E608</accession>
<organism evidence="2 3">
    <name type="scientific">Paramarasmius palmivorus</name>
    <dbReference type="NCBI Taxonomy" id="297713"/>
    <lineage>
        <taxon>Eukaryota</taxon>
        <taxon>Fungi</taxon>
        <taxon>Dikarya</taxon>
        <taxon>Basidiomycota</taxon>
        <taxon>Agaricomycotina</taxon>
        <taxon>Agaricomycetes</taxon>
        <taxon>Agaricomycetidae</taxon>
        <taxon>Agaricales</taxon>
        <taxon>Marasmiineae</taxon>
        <taxon>Marasmiaceae</taxon>
        <taxon>Paramarasmius</taxon>
    </lineage>
</organism>
<dbReference type="AlphaFoldDB" id="A0AAW0E608"/>
<dbReference type="EMBL" id="JAYKXP010000002">
    <property type="protein sequence ID" value="KAK7060901.1"/>
    <property type="molecule type" value="Genomic_DNA"/>
</dbReference>
<name>A0AAW0E608_9AGAR</name>
<protein>
    <recommendedName>
        <fullName evidence="4">F-box domain-containing protein</fullName>
    </recommendedName>
</protein>
<feature type="region of interest" description="Disordered" evidence="1">
    <location>
        <begin position="226"/>
        <end position="247"/>
    </location>
</feature>
<comment type="caution">
    <text evidence="2">The sequence shown here is derived from an EMBL/GenBank/DDBJ whole genome shotgun (WGS) entry which is preliminary data.</text>
</comment>
<gene>
    <name evidence="2" type="ORF">VNI00_000634</name>
</gene>
<evidence type="ECO:0008006" key="4">
    <source>
        <dbReference type="Google" id="ProtNLM"/>
    </source>
</evidence>